<dbReference type="InterPro" id="IPR036291">
    <property type="entry name" value="NAD(P)-bd_dom_sf"/>
</dbReference>
<evidence type="ECO:0000256" key="1">
    <source>
        <dbReference type="SAM" id="Phobius"/>
    </source>
</evidence>
<evidence type="ECO:0000313" key="3">
    <source>
        <dbReference type="EMBL" id="TGN38529.1"/>
    </source>
</evidence>
<feature type="transmembrane region" description="Helical" evidence="1">
    <location>
        <begin position="30"/>
        <end position="48"/>
    </location>
</feature>
<keyword evidence="3" id="KW-0406">Ion transport</keyword>
<dbReference type="SUPFAM" id="SSF81324">
    <property type="entry name" value="Voltage-gated potassium channels"/>
    <property type="match status" value="1"/>
</dbReference>
<dbReference type="SUPFAM" id="SSF51735">
    <property type="entry name" value="NAD(P)-binding Rossmann-fold domains"/>
    <property type="match status" value="1"/>
</dbReference>
<proteinExistence type="predicted"/>
<dbReference type="InterPro" id="IPR013099">
    <property type="entry name" value="K_chnl_dom"/>
</dbReference>
<dbReference type="RefSeq" id="WP_135804329.1">
    <property type="nucleotide sequence ID" value="NZ_SRPF01000005.1"/>
</dbReference>
<dbReference type="GO" id="GO:0034220">
    <property type="term" value="P:monoatomic ion transmembrane transport"/>
    <property type="evidence" value="ECO:0007669"/>
    <property type="project" value="UniProtKB-KW"/>
</dbReference>
<keyword evidence="1" id="KW-0812">Transmembrane</keyword>
<dbReference type="PANTHER" id="PTHR43833">
    <property type="entry name" value="POTASSIUM CHANNEL PROTEIN 2-RELATED-RELATED"/>
    <property type="match status" value="1"/>
</dbReference>
<dbReference type="PANTHER" id="PTHR43833:SF9">
    <property type="entry name" value="POTASSIUM CHANNEL PROTEIN YUGO-RELATED"/>
    <property type="match status" value="1"/>
</dbReference>
<reference evidence="3 4" key="1">
    <citation type="submission" date="2019-04" db="EMBL/GenBank/DDBJ databases">
        <authorList>
            <person name="Park S."/>
            <person name="Yoon J.-H."/>
        </authorList>
    </citation>
    <scope>NUCLEOTIDE SEQUENCE [LARGE SCALE GENOMIC DNA]</scope>
    <source>
        <strain evidence="3 4">HJM-18</strain>
    </source>
</reference>
<dbReference type="Gene3D" id="1.10.287.70">
    <property type="match status" value="1"/>
</dbReference>
<keyword evidence="4" id="KW-1185">Reference proteome</keyword>
<organism evidence="3 4">
    <name type="scientific">Marinobacter confluentis</name>
    <dbReference type="NCBI Taxonomy" id="1697557"/>
    <lineage>
        <taxon>Bacteria</taxon>
        <taxon>Pseudomonadati</taxon>
        <taxon>Pseudomonadota</taxon>
        <taxon>Gammaproteobacteria</taxon>
        <taxon>Pseudomonadales</taxon>
        <taxon>Marinobacteraceae</taxon>
        <taxon>Marinobacter</taxon>
    </lineage>
</organism>
<name>A0A4Z1C0V8_9GAMM</name>
<keyword evidence="1" id="KW-1133">Transmembrane helix</keyword>
<evidence type="ECO:0000313" key="4">
    <source>
        <dbReference type="Proteomes" id="UP000298325"/>
    </source>
</evidence>
<evidence type="ECO:0000259" key="2">
    <source>
        <dbReference type="Pfam" id="PF07885"/>
    </source>
</evidence>
<comment type="caution">
    <text evidence="3">The sequence shown here is derived from an EMBL/GenBank/DDBJ whole genome shotgun (WGS) entry which is preliminary data.</text>
</comment>
<keyword evidence="1" id="KW-0472">Membrane</keyword>
<dbReference type="Proteomes" id="UP000298325">
    <property type="component" value="Unassembled WGS sequence"/>
</dbReference>
<protein>
    <submittedName>
        <fullName evidence="3">Potassium channel protein</fullName>
    </submittedName>
</protein>
<dbReference type="EMBL" id="SRPF01000005">
    <property type="protein sequence ID" value="TGN38529.1"/>
    <property type="molecule type" value="Genomic_DNA"/>
</dbReference>
<dbReference type="OrthoDB" id="9813518at2"/>
<dbReference type="InterPro" id="IPR050721">
    <property type="entry name" value="Trk_Ktr_HKT_K-transport"/>
</dbReference>
<dbReference type="Gene3D" id="3.40.50.720">
    <property type="entry name" value="NAD(P)-binding Rossmann-like Domain"/>
    <property type="match status" value="1"/>
</dbReference>
<feature type="transmembrane region" description="Helical" evidence="1">
    <location>
        <begin position="81"/>
        <end position="103"/>
    </location>
</feature>
<accession>A0A4Z1C0V8</accession>
<sequence length="397" mass="44698">MQRNRRPLNPEHQLSHLPMSGMIRARIQRLFAVLAGLLVFQILLIWTVEDLTLFESAWMTMTTLVTVGYGDFAPETTVGRLSTIVLMFISAITVMTLIVSDYIEYRFYRRERILTGRWIYKMQDHIVIINTPQTGGEQYFARFASQVRAVPGYEAVPIMILTRQFPNGLPPDLSDNGLVHFHGSGSDPVALKAVHAGSARHIIVLSADEADPASDSLTFDIAHRLSESNLGHHVTVECVSDENRPRFKSVGVRTIIRPVRTYPEIMVRSVVAPGTEQVLEDLFNYQHDHPHRYELTLDDLTWADIVSALIRHGIGTALAYIDENNEVVCHPAADREVEGKGLIVLVKSSDTPAVEVVEDALQNYREFIHKWHVLQDEQAARDQVEQKGKEISPAPGH</sequence>
<gene>
    <name evidence="3" type="ORF">E5Q11_15295</name>
</gene>
<dbReference type="Pfam" id="PF07885">
    <property type="entry name" value="Ion_trans_2"/>
    <property type="match status" value="1"/>
</dbReference>
<keyword evidence="3" id="KW-0813">Transport</keyword>
<dbReference type="AlphaFoldDB" id="A0A4Z1C0V8"/>
<feature type="domain" description="Potassium channel" evidence="2">
    <location>
        <begin position="33"/>
        <end position="101"/>
    </location>
</feature>
<keyword evidence="3" id="KW-0407">Ion channel</keyword>